<reference evidence="3" key="1">
    <citation type="submission" date="2014-03" db="EMBL/GenBank/DDBJ databases">
        <title>Cloning and expression analysis of gamma-glutamylcysteines synthetase in perennial ryegrass.</title>
        <authorList>
            <person name="Wei S."/>
            <person name="Sun Z."/>
        </authorList>
    </citation>
    <scope>NUCLEOTIDE SEQUENCE</scope>
    <source>
        <strain evidence="3">Race PST-78</strain>
    </source>
</reference>
<feature type="region of interest" description="Disordered" evidence="1">
    <location>
        <begin position="50"/>
        <end position="77"/>
    </location>
</feature>
<proteinExistence type="predicted"/>
<feature type="compositionally biased region" description="Basic and acidic residues" evidence="1">
    <location>
        <begin position="395"/>
        <end position="406"/>
    </location>
</feature>
<evidence type="ECO:0000313" key="2">
    <source>
        <dbReference type="EMBL" id="KNF04061.1"/>
    </source>
</evidence>
<evidence type="ECO:0000256" key="1">
    <source>
        <dbReference type="SAM" id="MobiDB-lite"/>
    </source>
</evidence>
<reference evidence="4" key="2">
    <citation type="submission" date="2014-03" db="EMBL/GenBank/DDBJ databases">
        <title>The Genome Sequence of Puccinia striiformis f. sp. tritici PST-78.</title>
        <authorList>
            <consortium name="The Broad Institute Genome Sequencing Platform"/>
            <person name="Cuomo C."/>
            <person name="Hulbert S."/>
            <person name="Chen X."/>
            <person name="Walker B."/>
            <person name="Young S.K."/>
            <person name="Zeng Q."/>
            <person name="Gargeya S."/>
            <person name="Fitzgerald M."/>
            <person name="Haas B."/>
            <person name="Abouelleil A."/>
            <person name="Alvarado L."/>
            <person name="Arachchi H.M."/>
            <person name="Berlin A.M."/>
            <person name="Chapman S.B."/>
            <person name="Goldberg J."/>
            <person name="Griggs A."/>
            <person name="Gujja S."/>
            <person name="Hansen M."/>
            <person name="Howarth C."/>
            <person name="Imamovic A."/>
            <person name="Larimer J."/>
            <person name="McCowan C."/>
            <person name="Montmayeur A."/>
            <person name="Murphy C."/>
            <person name="Neiman D."/>
            <person name="Pearson M."/>
            <person name="Priest M."/>
            <person name="Roberts A."/>
            <person name="Saif S."/>
            <person name="Shea T."/>
            <person name="Sisk P."/>
            <person name="Sykes S."/>
            <person name="Wortman J."/>
            <person name="Nusbaum C."/>
            <person name="Birren B."/>
        </authorList>
    </citation>
    <scope>NUCLEOTIDE SEQUENCE [LARGE SCALE GENOMIC DNA]</scope>
    <source>
        <strain evidence="4">race PST-78</strain>
    </source>
</reference>
<sequence length="413" mass="46514">MNSVTFSTGINPDQAASNTLAGLDRLNYVEGENRKLKDEDLNLKMFKAMHVKSKSPATSTPKSTQSPKSITPKKLKQAKKPDFDLEAINLDSIGSKLHTSCYDLARYLMKRSKGTLPVPSPPSSQERTKIEGFFDLSKELPSDSASLRIQQREVVPIEGNSKIDGNYWGLSTARFGLVAQHEARLMDMNDQTLMAIYWPHTKSLRQYYKRGKKGAKTLVKDQEKNTKRQSLRRKSVACQLYLQQQGVHSRFVEVFDASSANLDNELILEDTTVIALAKITTCVPKRLLPSLAELKRKDKLNVTNHGSRLGLPQDCYAESFLNQQTFAKKKALRMAPPIFDMSDDFNFLLPQSEEHFHSHPAEAHIDTIEAHSGDEDDNKGNDKGEFGKDNPIMKGESDKEDPILKIEEDEEML</sequence>
<accession>A0A0L0W675</accession>
<evidence type="ECO:0000313" key="3">
    <source>
        <dbReference type="EMBL" id="KNF06785.1"/>
    </source>
</evidence>
<dbReference type="EMBL" id="AJIL01000002">
    <property type="protein sequence ID" value="KNF06785.1"/>
    <property type="molecule type" value="Genomic_DNA"/>
</dbReference>
<gene>
    <name evidence="3" type="ORF">PSTG_00100</name>
    <name evidence="2" type="ORF">PSTG_02768</name>
</gene>
<feature type="region of interest" description="Disordered" evidence="1">
    <location>
        <begin position="370"/>
        <end position="413"/>
    </location>
</feature>
<dbReference type="EMBL" id="AJIL01000014">
    <property type="protein sequence ID" value="KNF04061.1"/>
    <property type="molecule type" value="Genomic_DNA"/>
</dbReference>
<feature type="compositionally biased region" description="Low complexity" evidence="1">
    <location>
        <begin position="54"/>
        <end position="70"/>
    </location>
</feature>
<protein>
    <submittedName>
        <fullName evidence="3">Uncharacterized protein</fullName>
    </submittedName>
</protein>
<organism evidence="3 4">
    <name type="scientific">Puccinia striiformis f. sp. tritici PST-78</name>
    <dbReference type="NCBI Taxonomy" id="1165861"/>
    <lineage>
        <taxon>Eukaryota</taxon>
        <taxon>Fungi</taxon>
        <taxon>Dikarya</taxon>
        <taxon>Basidiomycota</taxon>
        <taxon>Pucciniomycotina</taxon>
        <taxon>Pucciniomycetes</taxon>
        <taxon>Pucciniales</taxon>
        <taxon>Pucciniaceae</taxon>
        <taxon>Puccinia</taxon>
    </lineage>
</organism>
<evidence type="ECO:0000313" key="4">
    <source>
        <dbReference type="Proteomes" id="UP000054564"/>
    </source>
</evidence>
<dbReference type="Proteomes" id="UP000054564">
    <property type="component" value="Unassembled WGS sequence"/>
</dbReference>
<keyword evidence="4" id="KW-1185">Reference proteome</keyword>
<feature type="compositionally biased region" description="Basic and acidic residues" evidence="1">
    <location>
        <begin position="370"/>
        <end position="388"/>
    </location>
</feature>
<dbReference type="AlphaFoldDB" id="A0A0L0W675"/>
<comment type="caution">
    <text evidence="3">The sequence shown here is derived from an EMBL/GenBank/DDBJ whole genome shotgun (WGS) entry which is preliminary data.</text>
</comment>
<name>A0A0L0W675_9BASI</name>